<dbReference type="EMBL" id="JACXTJ010000001">
    <property type="protein sequence ID" value="MBD3721244.1"/>
    <property type="molecule type" value="Genomic_DNA"/>
</dbReference>
<evidence type="ECO:0000256" key="1">
    <source>
        <dbReference type="SAM" id="Phobius"/>
    </source>
</evidence>
<accession>A0A927E0P3</accession>
<keyword evidence="1" id="KW-0812">Transmembrane</keyword>
<feature type="transmembrane region" description="Helical" evidence="1">
    <location>
        <begin position="285"/>
        <end position="306"/>
    </location>
</feature>
<dbReference type="Pfam" id="PF11168">
    <property type="entry name" value="DUF2955"/>
    <property type="match status" value="1"/>
</dbReference>
<feature type="transmembrane region" description="Helical" evidence="1">
    <location>
        <begin position="134"/>
        <end position="155"/>
    </location>
</feature>
<sequence>MRIHVALDQPLDKPLPTGARATVQLYNSEGPFARTFAGLQIHPGELVALCLLIPSAHVFTPHGNIVYTANDFRQTVRIAVAGTIALSISTFYDVQYGVFFVVYPLMLMSLVPMFNLHVARQFIFSAAVNCVEMVLIVGYLSQWPVIMTLVVFALYVMRFRFMSRGPLFLLGSMGVVCQSTMLNFMSYPTSNWHTLMFSNMEACVMAVALSALLHYLIPDVEPRKPPPRIEKDAARIRHESLLSGTVATIIFVVFQICDLSDSLSALMAGILILFPMHYRGAVISSIWRVVGVVLACLYILVVQLIIYDFSNHMILMMPLIGLGLAFSARLHVMEKVGAGVGFASITTIGIMFGQNLHPYQDLVFSDLYRITSVTVSLVVTLTLVFLMHRLLNCFAATRFVVSD</sequence>
<keyword evidence="1" id="KW-0472">Membrane</keyword>
<feature type="transmembrane region" description="Helical" evidence="1">
    <location>
        <begin position="368"/>
        <end position="388"/>
    </location>
</feature>
<evidence type="ECO:0000313" key="2">
    <source>
        <dbReference type="EMBL" id="MBD3721244.1"/>
    </source>
</evidence>
<feature type="transmembrane region" description="Helical" evidence="1">
    <location>
        <begin position="262"/>
        <end position="278"/>
    </location>
</feature>
<proteinExistence type="predicted"/>
<organism evidence="2 3">
    <name type="scientific">Klebsiella pneumoniae</name>
    <dbReference type="NCBI Taxonomy" id="573"/>
    <lineage>
        <taxon>Bacteria</taxon>
        <taxon>Pseudomonadati</taxon>
        <taxon>Pseudomonadota</taxon>
        <taxon>Gammaproteobacteria</taxon>
        <taxon>Enterobacterales</taxon>
        <taxon>Enterobacteriaceae</taxon>
        <taxon>Klebsiella/Raoultella group</taxon>
        <taxon>Klebsiella</taxon>
        <taxon>Klebsiella pneumoniae complex</taxon>
    </lineage>
</organism>
<reference evidence="2" key="1">
    <citation type="submission" date="2020-07" db="EMBL/GenBank/DDBJ databases">
        <title>Clinical and genomic characterization of carbapenemase-producing Enterobacterales causing secondary infections during the COVID-19 crisis at a New York City hospital.</title>
        <authorList>
            <person name="Gomez-Simmonds A."/>
            <person name="Annavajhala M.K."/>
            <person name="Uhlemann A.-C."/>
        </authorList>
    </citation>
    <scope>NUCLEOTIDE SEQUENCE</scope>
    <source>
        <strain evidence="2">NK1607</strain>
    </source>
</reference>
<dbReference type="AlphaFoldDB" id="A0A927E0P3"/>
<name>A0A927E0P3_KLEPN</name>
<protein>
    <submittedName>
        <fullName evidence="2">DUF2955 domain-containing protein</fullName>
    </submittedName>
</protein>
<feature type="transmembrane region" description="Helical" evidence="1">
    <location>
        <begin position="96"/>
        <end position="114"/>
    </location>
</feature>
<dbReference type="InterPro" id="IPR022604">
    <property type="entry name" value="DUF2955"/>
</dbReference>
<feature type="transmembrane region" description="Helical" evidence="1">
    <location>
        <begin position="167"/>
        <end position="185"/>
    </location>
</feature>
<gene>
    <name evidence="2" type="ORF">IE992_15145</name>
</gene>
<keyword evidence="1" id="KW-1133">Transmembrane helix</keyword>
<feature type="transmembrane region" description="Helical" evidence="1">
    <location>
        <begin position="238"/>
        <end position="256"/>
    </location>
</feature>
<evidence type="ECO:0000313" key="3">
    <source>
        <dbReference type="Proteomes" id="UP000609027"/>
    </source>
</evidence>
<feature type="transmembrane region" description="Helical" evidence="1">
    <location>
        <begin position="197"/>
        <end position="217"/>
    </location>
</feature>
<feature type="transmembrane region" description="Helical" evidence="1">
    <location>
        <begin position="312"/>
        <end position="330"/>
    </location>
</feature>
<feature type="transmembrane region" description="Helical" evidence="1">
    <location>
        <begin position="337"/>
        <end position="356"/>
    </location>
</feature>
<comment type="caution">
    <text evidence="2">The sequence shown here is derived from an EMBL/GenBank/DDBJ whole genome shotgun (WGS) entry which is preliminary data.</text>
</comment>
<dbReference type="Proteomes" id="UP000609027">
    <property type="component" value="Unassembled WGS sequence"/>
</dbReference>